<name>A0A0P1I255_9RHOB</name>
<dbReference type="Pfam" id="PF13410">
    <property type="entry name" value="GST_C_2"/>
    <property type="match status" value="1"/>
</dbReference>
<keyword evidence="3" id="KW-0808">Transferase</keyword>
<dbReference type="CDD" id="cd03057">
    <property type="entry name" value="GST_N_Beta"/>
    <property type="match status" value="1"/>
</dbReference>
<dbReference type="GO" id="GO:0004364">
    <property type="term" value="F:glutathione transferase activity"/>
    <property type="evidence" value="ECO:0007669"/>
    <property type="project" value="UniProtKB-EC"/>
</dbReference>
<reference evidence="4" key="1">
    <citation type="submission" date="2015-09" db="EMBL/GenBank/DDBJ databases">
        <authorList>
            <person name="Rodrigo-Torres Lidia"/>
            <person name="Arahal R.David."/>
        </authorList>
    </citation>
    <scope>NUCLEOTIDE SEQUENCE [LARGE SCALE GENOMIC DNA]</scope>
    <source>
        <strain evidence="4">CECT 7735</strain>
    </source>
</reference>
<feature type="domain" description="GST N-terminal" evidence="1">
    <location>
        <begin position="2"/>
        <end position="83"/>
    </location>
</feature>
<dbReference type="SUPFAM" id="SSF52833">
    <property type="entry name" value="Thioredoxin-like"/>
    <property type="match status" value="1"/>
</dbReference>
<dbReference type="Pfam" id="PF13409">
    <property type="entry name" value="GST_N_2"/>
    <property type="match status" value="1"/>
</dbReference>
<keyword evidence="4" id="KW-1185">Reference proteome</keyword>
<dbReference type="InterPro" id="IPR004045">
    <property type="entry name" value="Glutathione_S-Trfase_N"/>
</dbReference>
<evidence type="ECO:0000259" key="2">
    <source>
        <dbReference type="PROSITE" id="PS50405"/>
    </source>
</evidence>
<dbReference type="InterPro" id="IPR010987">
    <property type="entry name" value="Glutathione-S-Trfase_C-like"/>
</dbReference>
<dbReference type="SFLD" id="SFLDS00019">
    <property type="entry name" value="Glutathione_Transferase_(cytos"/>
    <property type="match status" value="1"/>
</dbReference>
<gene>
    <name evidence="3" type="primary">gstB_2</name>
    <name evidence="3" type="ORF">PH7735_00592</name>
</gene>
<evidence type="ECO:0000259" key="1">
    <source>
        <dbReference type="PROSITE" id="PS50404"/>
    </source>
</evidence>
<dbReference type="SUPFAM" id="SSF47616">
    <property type="entry name" value="GST C-terminal domain-like"/>
    <property type="match status" value="1"/>
</dbReference>
<proteinExistence type="predicted"/>
<dbReference type="Gene3D" id="3.40.30.10">
    <property type="entry name" value="Glutaredoxin"/>
    <property type="match status" value="1"/>
</dbReference>
<dbReference type="InterPro" id="IPR040079">
    <property type="entry name" value="Glutathione_S-Trfase"/>
</dbReference>
<dbReference type="STRING" id="1715693.PH7735_00592"/>
<dbReference type="AlphaFoldDB" id="A0A0P1I255"/>
<dbReference type="EMBL" id="CYTW01000001">
    <property type="protein sequence ID" value="CUJ86222.1"/>
    <property type="molecule type" value="Genomic_DNA"/>
</dbReference>
<protein>
    <submittedName>
        <fullName evidence="3">Glutathione S-transferase GST-6.0</fullName>
        <ecNumber evidence="3">2.5.1.18</ecNumber>
    </submittedName>
</protein>
<dbReference type="InterPro" id="IPR036249">
    <property type="entry name" value="Thioredoxin-like_sf"/>
</dbReference>
<dbReference type="Proteomes" id="UP000051870">
    <property type="component" value="Unassembled WGS sequence"/>
</dbReference>
<sequence>MKDPLRLHYAPDNASGIVRLALEELGLSFETVLVDRSRKAQQSAEFRAINPAAKIPALATQDGTMFETAAILLWLADRSGRLAPAATSPKRASFLSWLFYLSNTLHANLRMSFYPEKYAGPDPAHHQALLSGARTNITDGLQILNTYAGEGQLWFNNPENLSILDLYMGPMLRWMALYPRDDTDWFSLEDWPHLHALAARIEMRPSALALCAAEGMAPHPFTAPTPPTPPEGVAL</sequence>
<dbReference type="PROSITE" id="PS50404">
    <property type="entry name" value="GST_NTER"/>
    <property type="match status" value="1"/>
</dbReference>
<evidence type="ECO:0000313" key="4">
    <source>
        <dbReference type="Proteomes" id="UP000051870"/>
    </source>
</evidence>
<dbReference type="PANTHER" id="PTHR44051:SF8">
    <property type="entry name" value="GLUTATHIONE S-TRANSFERASE GSTA"/>
    <property type="match status" value="1"/>
</dbReference>
<dbReference type="InterPro" id="IPR036282">
    <property type="entry name" value="Glutathione-S-Trfase_C_sf"/>
</dbReference>
<evidence type="ECO:0000313" key="3">
    <source>
        <dbReference type="EMBL" id="CUJ86222.1"/>
    </source>
</evidence>
<feature type="domain" description="GST C-terminal" evidence="2">
    <location>
        <begin position="87"/>
        <end position="230"/>
    </location>
</feature>
<accession>A0A0P1I255</accession>
<dbReference type="SFLD" id="SFLDG00358">
    <property type="entry name" value="Main_(cytGST)"/>
    <property type="match status" value="1"/>
</dbReference>
<dbReference type="EC" id="2.5.1.18" evidence="3"/>
<dbReference type="PROSITE" id="PS50405">
    <property type="entry name" value="GST_CTER"/>
    <property type="match status" value="1"/>
</dbReference>
<dbReference type="Gene3D" id="1.20.1050.10">
    <property type="match status" value="1"/>
</dbReference>
<organism evidence="3 4">
    <name type="scientific">Shimia thalassica</name>
    <dbReference type="NCBI Taxonomy" id="1715693"/>
    <lineage>
        <taxon>Bacteria</taxon>
        <taxon>Pseudomonadati</taxon>
        <taxon>Pseudomonadota</taxon>
        <taxon>Alphaproteobacteria</taxon>
        <taxon>Rhodobacterales</taxon>
        <taxon>Roseobacteraceae</taxon>
    </lineage>
</organism>
<dbReference type="PANTHER" id="PTHR44051">
    <property type="entry name" value="GLUTATHIONE S-TRANSFERASE-RELATED"/>
    <property type="match status" value="1"/>
</dbReference>